<reference evidence="14" key="1">
    <citation type="journal article" date="2019" name="Int. J. Syst. Evol. Microbiol.">
        <title>The Global Catalogue of Microorganisms (GCM) 10K type strain sequencing project: providing services to taxonomists for standard genome sequencing and annotation.</title>
        <authorList>
            <consortium name="The Broad Institute Genomics Platform"/>
            <consortium name="The Broad Institute Genome Sequencing Center for Infectious Disease"/>
            <person name="Wu L."/>
            <person name="Ma J."/>
        </authorList>
    </citation>
    <scope>NUCLEOTIDE SEQUENCE [LARGE SCALE GENOMIC DNA]</scope>
    <source>
        <strain evidence="14">CGMCC 4.7466</strain>
    </source>
</reference>
<feature type="transmembrane region" description="Helical" evidence="12">
    <location>
        <begin position="259"/>
        <end position="288"/>
    </location>
</feature>
<feature type="transmembrane region" description="Helical" evidence="12">
    <location>
        <begin position="12"/>
        <end position="33"/>
    </location>
</feature>
<dbReference type="PANTHER" id="PTHR35457:SF1">
    <property type="entry name" value="HEME A SYNTHASE"/>
    <property type="match status" value="1"/>
</dbReference>
<keyword evidence="6" id="KW-0560">Oxidoreductase</keyword>
<feature type="transmembrane region" description="Helical" evidence="12">
    <location>
        <begin position="329"/>
        <end position="347"/>
    </location>
</feature>
<feature type="transmembrane region" description="Helical" evidence="12">
    <location>
        <begin position="117"/>
        <end position="135"/>
    </location>
</feature>
<dbReference type="PANTHER" id="PTHR35457">
    <property type="entry name" value="HEME A SYNTHASE"/>
    <property type="match status" value="1"/>
</dbReference>
<evidence type="ECO:0000256" key="1">
    <source>
        <dbReference type="ARBA" id="ARBA00004141"/>
    </source>
</evidence>
<organism evidence="13 14">
    <name type="scientific">Negadavirga shengliensis</name>
    <dbReference type="NCBI Taxonomy" id="1389218"/>
    <lineage>
        <taxon>Bacteria</taxon>
        <taxon>Pseudomonadati</taxon>
        <taxon>Bacteroidota</taxon>
        <taxon>Cytophagia</taxon>
        <taxon>Cytophagales</taxon>
        <taxon>Cyclobacteriaceae</taxon>
        <taxon>Negadavirga</taxon>
    </lineage>
</organism>
<evidence type="ECO:0000256" key="10">
    <source>
        <dbReference type="ARBA" id="ARBA00023157"/>
    </source>
</evidence>
<gene>
    <name evidence="13" type="ORF">ACFPFU_00520</name>
</gene>
<evidence type="ECO:0000256" key="12">
    <source>
        <dbReference type="SAM" id="Phobius"/>
    </source>
</evidence>
<dbReference type="InterPro" id="IPR050450">
    <property type="entry name" value="COX15/CtaA_HemeA_synthase"/>
</dbReference>
<comment type="pathway">
    <text evidence="11">Porphyrin-containing compound metabolism.</text>
</comment>
<evidence type="ECO:0000256" key="11">
    <source>
        <dbReference type="ARBA" id="ARBA00023444"/>
    </source>
</evidence>
<keyword evidence="10" id="KW-1015">Disulfide bond</keyword>
<evidence type="ECO:0000256" key="4">
    <source>
        <dbReference type="ARBA" id="ARBA00022723"/>
    </source>
</evidence>
<keyword evidence="8" id="KW-0350">Heme biosynthesis</keyword>
<keyword evidence="2" id="KW-1003">Cell membrane</keyword>
<keyword evidence="14" id="KW-1185">Reference proteome</keyword>
<evidence type="ECO:0000313" key="13">
    <source>
        <dbReference type="EMBL" id="MFC4870152.1"/>
    </source>
</evidence>
<keyword evidence="4" id="KW-0479">Metal-binding</keyword>
<dbReference type="Proteomes" id="UP001595818">
    <property type="component" value="Unassembled WGS sequence"/>
</dbReference>
<dbReference type="EMBL" id="JBHSJJ010000001">
    <property type="protein sequence ID" value="MFC4870152.1"/>
    <property type="molecule type" value="Genomic_DNA"/>
</dbReference>
<name>A0ABV9SUW6_9BACT</name>
<accession>A0ABV9SUW6</accession>
<feature type="transmembrane region" description="Helical" evidence="12">
    <location>
        <begin position="300"/>
        <end position="323"/>
    </location>
</feature>
<keyword evidence="9 12" id="KW-0472">Membrane</keyword>
<feature type="transmembrane region" description="Helical" evidence="12">
    <location>
        <begin position="218"/>
        <end position="239"/>
    </location>
</feature>
<feature type="transmembrane region" description="Helical" evidence="12">
    <location>
        <begin position="176"/>
        <end position="197"/>
    </location>
</feature>
<comment type="subcellular location">
    <subcellularLocation>
        <location evidence="1">Membrane</location>
        <topology evidence="1">Multi-pass membrane protein</topology>
    </subcellularLocation>
</comment>
<dbReference type="Pfam" id="PF02628">
    <property type="entry name" value="COX15-CtaA"/>
    <property type="match status" value="2"/>
</dbReference>
<proteinExistence type="predicted"/>
<evidence type="ECO:0000313" key="14">
    <source>
        <dbReference type="Proteomes" id="UP001595818"/>
    </source>
</evidence>
<evidence type="ECO:0000256" key="6">
    <source>
        <dbReference type="ARBA" id="ARBA00023002"/>
    </source>
</evidence>
<keyword evidence="7" id="KW-0408">Iron</keyword>
<sequence>MKQKNLKELNSFRRISLITTVAVYFLILVGGIVRSTGAGMGCPDWPKCFGNWVPPTHVDELPADYEDLYVAKRVEKNNRFIAMLESLGFSTLAEDIRHDESILEKQPFNATKTWIEYVNRLVGVMIGIFIILTFVRSIRIRKIDPVIPLLSFAALVLVVFQGWLGSIVVSTNLLQWMISLHMVVALILVCLLLYIYFRARKISHPADKKEYIPSAGKYKWFMAVALILMLVQIVLGIQVREEIDRVATAFGHLFREKWIGELGLAFIIHRSYSLVLLLLHLVFGYMVYKNAGPDSSLYKNSLALIFLILTVILSGAMMAYFAIPAFIQPLHLLLGSLIIGVQFLIWLELGHYEKFDENHSVI</sequence>
<keyword evidence="5 12" id="KW-1133">Transmembrane helix</keyword>
<dbReference type="InterPro" id="IPR003780">
    <property type="entry name" value="COX15/CtaA_fam"/>
</dbReference>
<comment type="caution">
    <text evidence="13">The sequence shown here is derived from an EMBL/GenBank/DDBJ whole genome shotgun (WGS) entry which is preliminary data.</text>
</comment>
<evidence type="ECO:0000256" key="9">
    <source>
        <dbReference type="ARBA" id="ARBA00023136"/>
    </source>
</evidence>
<evidence type="ECO:0000256" key="8">
    <source>
        <dbReference type="ARBA" id="ARBA00023133"/>
    </source>
</evidence>
<evidence type="ECO:0000256" key="2">
    <source>
        <dbReference type="ARBA" id="ARBA00022475"/>
    </source>
</evidence>
<evidence type="ECO:0000256" key="7">
    <source>
        <dbReference type="ARBA" id="ARBA00023004"/>
    </source>
</evidence>
<protein>
    <submittedName>
        <fullName evidence="13">Heme A synthase</fullName>
    </submittedName>
</protein>
<evidence type="ECO:0000256" key="5">
    <source>
        <dbReference type="ARBA" id="ARBA00022989"/>
    </source>
</evidence>
<dbReference type="RefSeq" id="WP_377060442.1">
    <property type="nucleotide sequence ID" value="NZ_JBHSJJ010000001.1"/>
</dbReference>
<evidence type="ECO:0000256" key="3">
    <source>
        <dbReference type="ARBA" id="ARBA00022692"/>
    </source>
</evidence>
<feature type="transmembrane region" description="Helical" evidence="12">
    <location>
        <begin position="147"/>
        <end position="164"/>
    </location>
</feature>
<keyword evidence="3 12" id="KW-0812">Transmembrane</keyword>